<keyword evidence="2" id="KW-0614">Plasmid</keyword>
<evidence type="ECO:0000256" key="1">
    <source>
        <dbReference type="SAM" id="Phobius"/>
    </source>
</evidence>
<dbReference type="KEGG" id="mmyr:MXMO3_03519"/>
<gene>
    <name evidence="2" type="ORF">MXMO3_03519</name>
</gene>
<organism evidence="2 3">
    <name type="scientific">Maritalea myrionectae</name>
    <dbReference type="NCBI Taxonomy" id="454601"/>
    <lineage>
        <taxon>Bacteria</taxon>
        <taxon>Pseudomonadati</taxon>
        <taxon>Pseudomonadota</taxon>
        <taxon>Alphaproteobacteria</taxon>
        <taxon>Hyphomicrobiales</taxon>
        <taxon>Devosiaceae</taxon>
        <taxon>Maritalea</taxon>
    </lineage>
</organism>
<dbReference type="AlphaFoldDB" id="A0A2R4MJ70"/>
<keyword evidence="1" id="KW-1133">Transmembrane helix</keyword>
<sequence length="92" mass="10459">MEKNLIEKSSLRVRLRELSIILLCAASVCAVAGYVVTYQFYSASIASLLLAIPFWILSLDIKVVPYVERRDRIDEDILHPINIVNRGRPKSD</sequence>
<dbReference type="EMBL" id="CP021331">
    <property type="protein sequence ID" value="AVX06022.1"/>
    <property type="molecule type" value="Genomic_DNA"/>
</dbReference>
<name>A0A2R4MJ70_9HYPH</name>
<dbReference type="Proteomes" id="UP000258927">
    <property type="component" value="Plasmid pHL2708X3"/>
</dbReference>
<feature type="transmembrane region" description="Helical" evidence="1">
    <location>
        <begin position="43"/>
        <end position="64"/>
    </location>
</feature>
<dbReference type="RefSeq" id="WP_117396970.1">
    <property type="nucleotide sequence ID" value="NZ_CP021331.1"/>
</dbReference>
<keyword evidence="3" id="KW-1185">Reference proteome</keyword>
<evidence type="ECO:0000313" key="3">
    <source>
        <dbReference type="Proteomes" id="UP000258927"/>
    </source>
</evidence>
<protein>
    <submittedName>
        <fullName evidence="2">Uncharacterized protein</fullName>
    </submittedName>
</protein>
<evidence type="ECO:0000313" key="2">
    <source>
        <dbReference type="EMBL" id="AVX06022.1"/>
    </source>
</evidence>
<keyword evidence="1" id="KW-0472">Membrane</keyword>
<geneLocation type="plasmid" evidence="3">
    <name>phl2708x3</name>
</geneLocation>
<feature type="transmembrane region" description="Helical" evidence="1">
    <location>
        <begin position="20"/>
        <end position="37"/>
    </location>
</feature>
<keyword evidence="1" id="KW-0812">Transmembrane</keyword>
<accession>A0A2R4MJ70</accession>
<proteinExistence type="predicted"/>
<reference evidence="2 3" key="1">
    <citation type="submission" date="2017-05" db="EMBL/GenBank/DDBJ databases">
        <title>Genome Analysis of Maritalea myrionectae HL2708#5.</title>
        <authorList>
            <consortium name="Cotde Inc.-PKNU"/>
            <person name="Jang D."/>
            <person name="Oh H.-M."/>
        </authorList>
    </citation>
    <scope>NUCLEOTIDE SEQUENCE [LARGE SCALE GENOMIC DNA]</scope>
    <source>
        <strain evidence="2 3">HL2708#5</strain>
        <plasmid evidence="3">phl2708x3</plasmid>
    </source>
</reference>